<protein>
    <submittedName>
        <fullName evidence="3">Cell division protein ZapC domain-containing protein</fullName>
    </submittedName>
</protein>
<dbReference type="Proteomes" id="UP001629953">
    <property type="component" value="Unassembled WGS sequence"/>
</dbReference>
<feature type="domain" description="Cell-division protein ZapC C-terminal" evidence="1">
    <location>
        <begin position="90"/>
        <end position="165"/>
    </location>
</feature>
<accession>A0ABW9G4V3</accession>
<proteinExistence type="predicted"/>
<organism evidence="3 4">
    <name type="scientific">Celerinatantimonas yamalensis</name>
    <dbReference type="NCBI Taxonomy" id="559956"/>
    <lineage>
        <taxon>Bacteria</taxon>
        <taxon>Pseudomonadati</taxon>
        <taxon>Pseudomonadota</taxon>
        <taxon>Gammaproteobacteria</taxon>
        <taxon>Celerinatantimonadaceae</taxon>
        <taxon>Celerinatantimonas</taxon>
    </lineage>
</organism>
<evidence type="ECO:0000259" key="1">
    <source>
        <dbReference type="Pfam" id="PF07126"/>
    </source>
</evidence>
<keyword evidence="4" id="KW-1185">Reference proteome</keyword>
<keyword evidence="3" id="KW-0132">Cell division</keyword>
<evidence type="ECO:0000313" key="3">
    <source>
        <dbReference type="EMBL" id="MFM2484068.1"/>
    </source>
</evidence>
<sequence length="177" mass="20344">MLLHPNKTWRWFYDPTLQRMTLLLGEQMQFVSELDGRKMSLAAQRAGEFTCDQTQRYLQLLDVLQGFNWPDPIKVQTALNALALAEYHKPVMPQSWFFEQGSQMQPCEFAEVVSLKTQCGLARFIVLDVEPTTALCMCLEKELVLGAAKTMHCFEVIKVMRDRLVEDEPPKVFAQAV</sequence>
<dbReference type="Pfam" id="PF21083">
    <property type="entry name" value="ZapC_N"/>
    <property type="match status" value="1"/>
</dbReference>
<gene>
    <name evidence="3" type="ORF">ABUE30_03150</name>
</gene>
<dbReference type="InterPro" id="IPR048372">
    <property type="entry name" value="ZapC_C"/>
</dbReference>
<reference evidence="3 4" key="1">
    <citation type="journal article" date="2013" name="Int. J. Syst. Evol. Microbiol.">
        <title>Celerinatantimonas yamalensis sp. nov., a cold-adapted diazotrophic bacterium from a cold permafrost brine.</title>
        <authorList>
            <person name="Shcherbakova V."/>
            <person name="Chuvilskaya N."/>
            <person name="Rivkina E."/>
            <person name="Demidov N."/>
            <person name="Uchaeva V."/>
            <person name="Suetin S."/>
            <person name="Suzina N."/>
            <person name="Gilichinsky D."/>
        </authorList>
    </citation>
    <scope>NUCLEOTIDE SEQUENCE [LARGE SCALE GENOMIC DNA]</scope>
    <source>
        <strain evidence="3 4">C7</strain>
    </source>
</reference>
<evidence type="ECO:0000313" key="4">
    <source>
        <dbReference type="Proteomes" id="UP001629953"/>
    </source>
</evidence>
<comment type="caution">
    <text evidence="3">The sequence shown here is derived from an EMBL/GenBank/DDBJ whole genome shotgun (WGS) entry which is preliminary data.</text>
</comment>
<dbReference type="EMBL" id="JBEQCT010000001">
    <property type="protein sequence ID" value="MFM2484068.1"/>
    <property type="molecule type" value="Genomic_DNA"/>
</dbReference>
<dbReference type="Pfam" id="PF07126">
    <property type="entry name" value="ZapC_C"/>
    <property type="match status" value="1"/>
</dbReference>
<evidence type="ECO:0000259" key="2">
    <source>
        <dbReference type="Pfam" id="PF21083"/>
    </source>
</evidence>
<keyword evidence="3" id="KW-0131">Cell cycle</keyword>
<dbReference type="InterPro" id="IPR048373">
    <property type="entry name" value="ZapC_N"/>
</dbReference>
<feature type="domain" description="Cell-division protein ZapC N-terminal" evidence="2">
    <location>
        <begin position="3"/>
        <end position="89"/>
    </location>
</feature>
<name>A0ABW9G4V3_9GAMM</name>
<dbReference type="GO" id="GO:0051301">
    <property type="term" value="P:cell division"/>
    <property type="evidence" value="ECO:0007669"/>
    <property type="project" value="UniProtKB-KW"/>
</dbReference>
<dbReference type="RefSeq" id="WP_408622208.1">
    <property type="nucleotide sequence ID" value="NZ_JBEQCT010000001.1"/>
</dbReference>